<evidence type="ECO:0000256" key="6">
    <source>
        <dbReference type="ARBA" id="ARBA00022692"/>
    </source>
</evidence>
<evidence type="ECO:0000256" key="4">
    <source>
        <dbReference type="ARBA" id="ARBA00022475"/>
    </source>
</evidence>
<dbReference type="Pfam" id="PF13491">
    <property type="entry name" value="FtsK_4TM"/>
    <property type="match status" value="1"/>
</dbReference>
<keyword evidence="4" id="KW-1003">Cell membrane</keyword>
<evidence type="ECO:0000256" key="14">
    <source>
        <dbReference type="PROSITE-ProRule" id="PRU00289"/>
    </source>
</evidence>
<dbReference type="InterPro" id="IPR050206">
    <property type="entry name" value="FtsK/SpoIIIE/SftA"/>
</dbReference>
<evidence type="ECO:0000256" key="7">
    <source>
        <dbReference type="ARBA" id="ARBA00022741"/>
    </source>
</evidence>
<dbReference type="Gene3D" id="1.10.10.10">
    <property type="entry name" value="Winged helix-like DNA-binding domain superfamily/Winged helix DNA-binding domain"/>
    <property type="match status" value="1"/>
</dbReference>
<dbReference type="SUPFAM" id="SSF46785">
    <property type="entry name" value="Winged helix' DNA-binding domain"/>
    <property type="match status" value="1"/>
</dbReference>
<evidence type="ECO:0000256" key="10">
    <source>
        <dbReference type="ARBA" id="ARBA00022989"/>
    </source>
</evidence>
<feature type="transmembrane region" description="Helical" evidence="16">
    <location>
        <begin position="173"/>
        <end position="194"/>
    </location>
</feature>
<dbReference type="PANTHER" id="PTHR22683">
    <property type="entry name" value="SPORULATION PROTEIN RELATED"/>
    <property type="match status" value="1"/>
</dbReference>
<keyword evidence="12 16" id="KW-0472">Membrane</keyword>
<comment type="subcellular location">
    <subcellularLocation>
        <location evidence="1">Cell membrane</location>
        <topology evidence="1">Multi-pass membrane protein</topology>
    </subcellularLocation>
</comment>
<keyword evidence="11" id="KW-0238">DNA-binding</keyword>
<dbReference type="PROSITE" id="PS50901">
    <property type="entry name" value="FTSK"/>
    <property type="match status" value="1"/>
</dbReference>
<evidence type="ECO:0000256" key="12">
    <source>
        <dbReference type="ARBA" id="ARBA00023136"/>
    </source>
</evidence>
<evidence type="ECO:0000313" key="19">
    <source>
        <dbReference type="Proteomes" id="UP001569200"/>
    </source>
</evidence>
<feature type="compositionally biased region" description="Acidic residues" evidence="15">
    <location>
        <begin position="445"/>
        <end position="454"/>
    </location>
</feature>
<evidence type="ECO:0000256" key="15">
    <source>
        <dbReference type="SAM" id="MobiDB-lite"/>
    </source>
</evidence>
<dbReference type="InterPro" id="IPR036390">
    <property type="entry name" value="WH_DNA-bd_sf"/>
</dbReference>
<keyword evidence="6 16" id="KW-0812">Transmembrane</keyword>
<feature type="compositionally biased region" description="Polar residues" evidence="15">
    <location>
        <begin position="469"/>
        <end position="478"/>
    </location>
</feature>
<dbReference type="Proteomes" id="UP001569200">
    <property type="component" value="Unassembled WGS sequence"/>
</dbReference>
<feature type="compositionally biased region" description="Polar residues" evidence="15">
    <location>
        <begin position="276"/>
        <end position="295"/>
    </location>
</feature>
<proteinExistence type="inferred from homology"/>
<sequence length="1060" mass="116458">MFKQSSNKVETIIKTSEEPQSPRLNGSQRLKECSLIMGVLFSILLAVALLTFSPADPSWSQTAWGGDIQNAGGYLGAWLADTLFFVFGSLAYPLPILVTVAAWVLFRKRNEDEQIDFMLWGTRLLGLTVLILTSCGLADINFDDIWYFSSGGVVGDVLTSLALPTLNVLGSTLVLLFLWGAGLTLLTGISWLSIVEWLGECAIKFFTSAVNKARGQDQELLEPELKESTDRDSLTERHQKPTFRDVPALEDNLIEGKAIEGYKEAEQDQLDPAMSFSATNDSSDTGVNALDNSATSKRHYNIHMPVEAPAKPEVSTYEAPQVQPEIQTEQPISVAPVYHAPEEPFKEGIERSKQLNATIEQLENAAMYEDDLAEQDQTDAHESQAAYQQYMQNDQPEVVPTDIGLESAESAVDSTSEVDRTPEVESEFDTEDVQPESLYASPMGEPEEPSEDDFSVQASPFDVAEEQSYEQSTEFESVSTEEDNAEQSESLVNQQNNSEFEQSNEQTQEPTVDLPWEQVTEEEPLHPDQDVAAFQSLVSEAQANMAATQNPFLVQQDVNLPKPAEPLPTLELLFHPEKRETFIDRDALEAIARLVESKLADYKIKADVVDIFPGPVITRFELDLAPGVKVSRISGLSMDLARSLSALAVRVVEVIPGKPYVGLELPNMSRQTVFFSDVVGSPQFQEAKSPTTVVLGQDIAGEAVIADLSKMPHVLVAGTTGSGKSVGVNVMILSMLYKASPEEVRFIMIDPKMLELSIYEGIPHLLSEVVTDMKDASNALRWCVGEMERRYKLMSALGVRNIKGYNDKLKMAAEAGHPIHDPLWKPGDSMDPEAPLLEKLPYIVVVVDEFADLIMVVGKKVEELIARLAQKARAAGVHLILATQRPSVDVITGLIKANIPTRVAFTVSTKTDSRTILDQGGAESLLGMGDMLYLPPGSSHTTRVHGAFASDDDVHAVVNNWKARGKPNYIEEITNGDQTPETLLPGEKMEGDEEVDPLFDQVVEHVVHSRRGSVSGVQRRFKIGYNRAARIVEQLEAQGIVSAPGHNGNREVLAPAPPKD</sequence>
<dbReference type="PANTHER" id="PTHR22683:SF41">
    <property type="entry name" value="DNA TRANSLOCASE FTSK"/>
    <property type="match status" value="1"/>
</dbReference>
<reference evidence="18 19" key="1">
    <citation type="submission" date="2024-06" db="EMBL/GenBank/DDBJ databases">
        <authorList>
            <person name="Steensen K."/>
            <person name="Seneca J."/>
            <person name="Bartlau N."/>
            <person name="Yu A.X."/>
            <person name="Polz M.F."/>
        </authorList>
    </citation>
    <scope>NUCLEOTIDE SEQUENCE [LARGE SCALE GENOMIC DNA]</scope>
    <source>
        <strain evidence="18 19">1F145</strain>
    </source>
</reference>
<keyword evidence="9 14" id="KW-0067">ATP-binding</keyword>
<evidence type="ECO:0000313" key="18">
    <source>
        <dbReference type="EMBL" id="MEZ8180250.1"/>
    </source>
</evidence>
<evidence type="ECO:0000256" key="16">
    <source>
        <dbReference type="SAM" id="Phobius"/>
    </source>
</evidence>
<dbReference type="Pfam" id="PF17854">
    <property type="entry name" value="FtsK_alpha"/>
    <property type="match status" value="1"/>
</dbReference>
<dbReference type="InterPro" id="IPR025199">
    <property type="entry name" value="FtsK_4TM"/>
</dbReference>
<dbReference type="InterPro" id="IPR041027">
    <property type="entry name" value="FtsK_alpha"/>
</dbReference>
<accession>A0ABV4LPR3</accession>
<dbReference type="Pfam" id="PF01580">
    <property type="entry name" value="FtsK_SpoIIIE"/>
    <property type="match status" value="1"/>
</dbReference>
<dbReference type="CDD" id="cd01127">
    <property type="entry name" value="TrwB_TraG_TraD_VirD4"/>
    <property type="match status" value="1"/>
</dbReference>
<evidence type="ECO:0000256" key="8">
    <source>
        <dbReference type="ARBA" id="ARBA00022829"/>
    </source>
</evidence>
<evidence type="ECO:0000256" key="9">
    <source>
        <dbReference type="ARBA" id="ARBA00022840"/>
    </source>
</evidence>
<feature type="domain" description="FtsK" evidence="17">
    <location>
        <begin position="701"/>
        <end position="914"/>
    </location>
</feature>
<evidence type="ECO:0000259" key="17">
    <source>
        <dbReference type="PROSITE" id="PS50901"/>
    </source>
</evidence>
<feature type="binding site" evidence="14">
    <location>
        <begin position="718"/>
        <end position="725"/>
    </location>
    <ligand>
        <name>ATP</name>
        <dbReference type="ChEBI" id="CHEBI:30616"/>
    </ligand>
</feature>
<name>A0ABV4LPR3_VIBSP</name>
<evidence type="ECO:0000256" key="5">
    <source>
        <dbReference type="ARBA" id="ARBA00022618"/>
    </source>
</evidence>
<dbReference type="InterPro" id="IPR002543">
    <property type="entry name" value="FtsK_dom"/>
</dbReference>
<keyword evidence="13" id="KW-0131">Cell cycle</keyword>
<comment type="caution">
    <text evidence="18">The sequence shown here is derived from an EMBL/GenBank/DDBJ whole genome shotgun (WGS) entry which is preliminary data.</text>
</comment>
<dbReference type="Pfam" id="PF09397">
    <property type="entry name" value="FtsK_gamma"/>
    <property type="match status" value="1"/>
</dbReference>
<evidence type="ECO:0000256" key="1">
    <source>
        <dbReference type="ARBA" id="ARBA00004651"/>
    </source>
</evidence>
<dbReference type="Gene3D" id="3.40.50.300">
    <property type="entry name" value="P-loop containing nucleotide triphosphate hydrolases"/>
    <property type="match status" value="1"/>
</dbReference>
<organism evidence="18 19">
    <name type="scientific">Vibrio splendidus</name>
    <dbReference type="NCBI Taxonomy" id="29497"/>
    <lineage>
        <taxon>Bacteria</taxon>
        <taxon>Pseudomonadati</taxon>
        <taxon>Pseudomonadota</taxon>
        <taxon>Gammaproteobacteria</taxon>
        <taxon>Vibrionales</taxon>
        <taxon>Vibrionaceae</taxon>
        <taxon>Vibrio</taxon>
    </lineage>
</organism>
<keyword evidence="10 16" id="KW-1133">Transmembrane helix</keyword>
<comment type="similarity">
    <text evidence="2">Belongs to the FtsK/SpoIIIE/SftA family.</text>
</comment>
<keyword evidence="19" id="KW-1185">Reference proteome</keyword>
<feature type="region of interest" description="Disordered" evidence="15">
    <location>
        <begin position="409"/>
        <end position="512"/>
    </location>
</feature>
<evidence type="ECO:0000256" key="11">
    <source>
        <dbReference type="ARBA" id="ARBA00023125"/>
    </source>
</evidence>
<feature type="transmembrane region" description="Helical" evidence="16">
    <location>
        <begin position="145"/>
        <end position="166"/>
    </location>
</feature>
<feature type="compositionally biased region" description="Low complexity" evidence="15">
    <location>
        <begin position="493"/>
        <end position="509"/>
    </location>
</feature>
<dbReference type="RefSeq" id="WP_368084613.1">
    <property type="nucleotide sequence ID" value="NZ_JBGONW010000007.1"/>
</dbReference>
<dbReference type="Gene3D" id="3.30.980.40">
    <property type="match status" value="1"/>
</dbReference>
<feature type="transmembrane region" description="Helical" evidence="16">
    <location>
        <begin position="33"/>
        <end position="52"/>
    </location>
</feature>
<dbReference type="SMART" id="SM00843">
    <property type="entry name" value="Ftsk_gamma"/>
    <property type="match status" value="1"/>
</dbReference>
<evidence type="ECO:0000256" key="13">
    <source>
        <dbReference type="ARBA" id="ARBA00023306"/>
    </source>
</evidence>
<dbReference type="SUPFAM" id="SSF52540">
    <property type="entry name" value="P-loop containing nucleoside triphosphate hydrolases"/>
    <property type="match status" value="1"/>
</dbReference>
<protein>
    <recommendedName>
        <fullName evidence="3">DNA translocase FtsK</fullName>
    </recommendedName>
</protein>
<feature type="transmembrane region" description="Helical" evidence="16">
    <location>
        <begin position="117"/>
        <end position="139"/>
    </location>
</feature>
<dbReference type="InterPro" id="IPR036388">
    <property type="entry name" value="WH-like_DNA-bd_sf"/>
</dbReference>
<dbReference type="EMBL" id="JBGOOW010000004">
    <property type="protein sequence ID" value="MEZ8180250.1"/>
    <property type="molecule type" value="Genomic_DNA"/>
</dbReference>
<feature type="transmembrane region" description="Helical" evidence="16">
    <location>
        <begin position="83"/>
        <end position="105"/>
    </location>
</feature>
<keyword evidence="8" id="KW-0159">Chromosome partition</keyword>
<gene>
    <name evidence="18" type="ORF">ACED33_06150</name>
</gene>
<keyword evidence="5" id="KW-0132">Cell division</keyword>
<feature type="region of interest" description="Disordered" evidence="15">
    <location>
        <begin position="221"/>
        <end position="247"/>
    </location>
</feature>
<keyword evidence="7 14" id="KW-0547">Nucleotide-binding</keyword>
<dbReference type="InterPro" id="IPR018541">
    <property type="entry name" value="Ftsk_gamma"/>
</dbReference>
<feature type="compositionally biased region" description="Acidic residues" evidence="15">
    <location>
        <begin position="424"/>
        <end position="434"/>
    </location>
</feature>
<evidence type="ECO:0000256" key="3">
    <source>
        <dbReference type="ARBA" id="ARBA00020887"/>
    </source>
</evidence>
<feature type="compositionally biased region" description="Basic and acidic residues" evidence="15">
    <location>
        <begin position="223"/>
        <end position="243"/>
    </location>
</feature>
<evidence type="ECO:0000256" key="2">
    <source>
        <dbReference type="ARBA" id="ARBA00006474"/>
    </source>
</evidence>
<feature type="region of interest" description="Disordered" evidence="15">
    <location>
        <begin position="274"/>
        <end position="301"/>
    </location>
</feature>
<dbReference type="InterPro" id="IPR027417">
    <property type="entry name" value="P-loop_NTPase"/>
</dbReference>